<organism evidence="2">
    <name type="scientific">Salmonella enterica subsp. enterica serovar Typhimurium var. 5-</name>
    <dbReference type="NCBI Taxonomy" id="1620419"/>
    <lineage>
        <taxon>Bacteria</taxon>
        <taxon>Pseudomonadati</taxon>
        <taxon>Pseudomonadota</taxon>
        <taxon>Gammaproteobacteria</taxon>
        <taxon>Enterobacterales</taxon>
        <taxon>Enterobacteriaceae</taxon>
        <taxon>Salmonella</taxon>
    </lineage>
</organism>
<name>A0A740TT98_SALTM</name>
<proteinExistence type="predicted"/>
<gene>
    <name evidence="2" type="ORF">G9C53_004948</name>
</gene>
<dbReference type="Gene3D" id="1.10.10.10">
    <property type="entry name" value="Winged helix-like DNA-binding domain superfamily/Winged helix DNA-binding domain"/>
    <property type="match status" value="1"/>
</dbReference>
<reference evidence="2" key="2">
    <citation type="submission" date="2018-07" db="EMBL/GenBank/DDBJ databases">
        <authorList>
            <consortium name="NCBI Pathogen Detection Project"/>
        </authorList>
    </citation>
    <scope>NUCLEOTIDE SEQUENCE</scope>
    <source>
        <strain evidence="2">N26921</strain>
    </source>
</reference>
<evidence type="ECO:0000313" key="2">
    <source>
        <dbReference type="EMBL" id="HAF0292547.1"/>
    </source>
</evidence>
<feature type="domain" description="DnaD N-terminal" evidence="1">
    <location>
        <begin position="37"/>
        <end position="133"/>
    </location>
</feature>
<dbReference type="EMBL" id="DAATVL010000064">
    <property type="protein sequence ID" value="HAF0292547.1"/>
    <property type="molecule type" value="Genomic_DNA"/>
</dbReference>
<dbReference type="InterPro" id="IPR036388">
    <property type="entry name" value="WH-like_DNA-bd_sf"/>
</dbReference>
<sequence length="192" mass="22014">MKSEIELKKTEHSSVEIPERILAIWGRSILNSGWTSVPNELLKNQSKLGIGNTELVLLINLISFMHHPDARVYPSISLLCERMNQDRRTIQRNLNKLVEMDILRIKIRSTGKNSKGMTNLYDITPLMLKLINLKIPSLNTPDEKHTCPKCGKIAISREEITKEFGFRTDTNGKMRTQSWCKDCRGRKIADLP</sequence>
<dbReference type="InterPro" id="IPR053843">
    <property type="entry name" value="DnaD_N"/>
</dbReference>
<dbReference type="AlphaFoldDB" id="A0A740TT98"/>
<dbReference type="Pfam" id="PF21984">
    <property type="entry name" value="DnaD_N"/>
    <property type="match status" value="1"/>
</dbReference>
<evidence type="ECO:0000259" key="1">
    <source>
        <dbReference type="Pfam" id="PF21984"/>
    </source>
</evidence>
<reference evidence="2" key="1">
    <citation type="journal article" date="2018" name="Genome Biol.">
        <title>SKESA: strategic k-mer extension for scrupulous assemblies.</title>
        <authorList>
            <person name="Souvorov A."/>
            <person name="Agarwala R."/>
            <person name="Lipman D.J."/>
        </authorList>
    </citation>
    <scope>NUCLEOTIDE SEQUENCE</scope>
    <source>
        <strain evidence="2">N26921</strain>
    </source>
</reference>
<protein>
    <submittedName>
        <fullName evidence="2">Helix-turn-helix domain-containing protein</fullName>
    </submittedName>
</protein>
<accession>A0A740TT98</accession>
<comment type="caution">
    <text evidence="2">The sequence shown here is derived from an EMBL/GenBank/DDBJ whole genome shotgun (WGS) entry which is preliminary data.</text>
</comment>